<keyword evidence="1" id="KW-0808">Transferase</keyword>
<reference evidence="3 4" key="1">
    <citation type="submission" date="2014-04" db="EMBL/GenBank/DDBJ databases">
        <authorList>
            <consortium name="DOE Joint Genome Institute"/>
            <person name="Kuo A."/>
            <person name="Gay G."/>
            <person name="Dore J."/>
            <person name="Kohler A."/>
            <person name="Nagy L.G."/>
            <person name="Floudas D."/>
            <person name="Copeland A."/>
            <person name="Barry K.W."/>
            <person name="Cichocki N."/>
            <person name="Veneault-Fourrey C."/>
            <person name="LaButti K."/>
            <person name="Lindquist E.A."/>
            <person name="Lipzen A."/>
            <person name="Lundell T."/>
            <person name="Morin E."/>
            <person name="Murat C."/>
            <person name="Sun H."/>
            <person name="Tunlid A."/>
            <person name="Henrissat B."/>
            <person name="Grigoriev I.V."/>
            <person name="Hibbett D.S."/>
            <person name="Martin F."/>
            <person name="Nordberg H.P."/>
            <person name="Cantor M.N."/>
            <person name="Hua S.X."/>
        </authorList>
    </citation>
    <scope>NUCLEOTIDE SEQUENCE [LARGE SCALE GENOMIC DNA]</scope>
    <source>
        <strain evidence="4">h7</strain>
    </source>
</reference>
<dbReference type="InterPro" id="IPR050769">
    <property type="entry name" value="NAT_camello-type"/>
</dbReference>
<dbReference type="GO" id="GO:0008080">
    <property type="term" value="F:N-acetyltransferase activity"/>
    <property type="evidence" value="ECO:0007669"/>
    <property type="project" value="InterPro"/>
</dbReference>
<dbReference type="Gene3D" id="3.40.630.30">
    <property type="match status" value="1"/>
</dbReference>
<evidence type="ECO:0000313" key="3">
    <source>
        <dbReference type="EMBL" id="KIM49789.1"/>
    </source>
</evidence>
<feature type="non-terminal residue" evidence="3">
    <location>
        <position position="1"/>
    </location>
</feature>
<dbReference type="EMBL" id="KN831768">
    <property type="protein sequence ID" value="KIM49789.1"/>
    <property type="molecule type" value="Genomic_DNA"/>
</dbReference>
<dbReference type="OrthoDB" id="3062198at2759"/>
<dbReference type="AlphaFoldDB" id="A0A0C3D039"/>
<evidence type="ECO:0000259" key="2">
    <source>
        <dbReference type="PROSITE" id="PS51186"/>
    </source>
</evidence>
<evidence type="ECO:0000313" key="4">
    <source>
        <dbReference type="Proteomes" id="UP000053424"/>
    </source>
</evidence>
<dbReference type="HOGENOM" id="CLU_2102677_0_0_1"/>
<feature type="non-terminal residue" evidence="3">
    <location>
        <position position="116"/>
    </location>
</feature>
<organism evidence="3 4">
    <name type="scientific">Hebeloma cylindrosporum</name>
    <dbReference type="NCBI Taxonomy" id="76867"/>
    <lineage>
        <taxon>Eukaryota</taxon>
        <taxon>Fungi</taxon>
        <taxon>Dikarya</taxon>
        <taxon>Basidiomycota</taxon>
        <taxon>Agaricomycotina</taxon>
        <taxon>Agaricomycetes</taxon>
        <taxon>Agaricomycetidae</taxon>
        <taxon>Agaricales</taxon>
        <taxon>Agaricineae</taxon>
        <taxon>Hymenogastraceae</taxon>
        <taxon>Hebeloma</taxon>
    </lineage>
</organism>
<keyword evidence="4" id="KW-1185">Reference proteome</keyword>
<dbReference type="CDD" id="cd04301">
    <property type="entry name" value="NAT_SF"/>
    <property type="match status" value="1"/>
</dbReference>
<feature type="domain" description="N-acetyltransferase" evidence="2">
    <location>
        <begin position="1"/>
        <end position="116"/>
    </location>
</feature>
<accession>A0A0C3D039</accession>
<dbReference type="Pfam" id="PF00583">
    <property type="entry name" value="Acetyltransf_1"/>
    <property type="match status" value="1"/>
</dbReference>
<name>A0A0C3D039_HEBCY</name>
<dbReference type="InterPro" id="IPR016181">
    <property type="entry name" value="Acyl_CoA_acyltransferase"/>
</dbReference>
<proteinExistence type="predicted"/>
<gene>
    <name evidence="3" type="ORF">M413DRAFT_57183</name>
</gene>
<protein>
    <recommendedName>
        <fullName evidence="2">N-acetyltransferase domain-containing protein</fullName>
    </recommendedName>
</protein>
<dbReference type="Proteomes" id="UP000053424">
    <property type="component" value="Unassembled WGS sequence"/>
</dbReference>
<dbReference type="PANTHER" id="PTHR13947:SF37">
    <property type="entry name" value="LD18367P"/>
    <property type="match status" value="1"/>
</dbReference>
<dbReference type="SUPFAM" id="SSF55729">
    <property type="entry name" value="Acyl-CoA N-acyltransferases (Nat)"/>
    <property type="match status" value="1"/>
</dbReference>
<dbReference type="InterPro" id="IPR000182">
    <property type="entry name" value="GNAT_dom"/>
</dbReference>
<sequence length="116" mass="12851">DLKDVPKAYGLTRKGEKGEYVADGPNGFWIAEDYDAEGMHSEVVGCTGLVNNAQNTAIELRRMAVSSKYRRRGIASRLINIAVAHAQAHGKEYIDLTTSSFQESTLSFYETHGWVI</sequence>
<evidence type="ECO:0000256" key="1">
    <source>
        <dbReference type="ARBA" id="ARBA00022679"/>
    </source>
</evidence>
<dbReference type="PROSITE" id="PS51186">
    <property type="entry name" value="GNAT"/>
    <property type="match status" value="1"/>
</dbReference>
<reference evidence="4" key="2">
    <citation type="submission" date="2015-01" db="EMBL/GenBank/DDBJ databases">
        <title>Evolutionary Origins and Diversification of the Mycorrhizal Mutualists.</title>
        <authorList>
            <consortium name="DOE Joint Genome Institute"/>
            <consortium name="Mycorrhizal Genomics Consortium"/>
            <person name="Kohler A."/>
            <person name="Kuo A."/>
            <person name="Nagy L.G."/>
            <person name="Floudas D."/>
            <person name="Copeland A."/>
            <person name="Barry K.W."/>
            <person name="Cichocki N."/>
            <person name="Veneault-Fourrey C."/>
            <person name="LaButti K."/>
            <person name="Lindquist E.A."/>
            <person name="Lipzen A."/>
            <person name="Lundell T."/>
            <person name="Morin E."/>
            <person name="Murat C."/>
            <person name="Riley R."/>
            <person name="Ohm R."/>
            <person name="Sun H."/>
            <person name="Tunlid A."/>
            <person name="Henrissat B."/>
            <person name="Grigoriev I.V."/>
            <person name="Hibbett D.S."/>
            <person name="Martin F."/>
        </authorList>
    </citation>
    <scope>NUCLEOTIDE SEQUENCE [LARGE SCALE GENOMIC DNA]</scope>
    <source>
        <strain evidence="4">h7</strain>
    </source>
</reference>
<dbReference type="PANTHER" id="PTHR13947">
    <property type="entry name" value="GNAT FAMILY N-ACETYLTRANSFERASE"/>
    <property type="match status" value="1"/>
</dbReference>